<evidence type="ECO:0000256" key="1">
    <source>
        <dbReference type="SAM" id="MobiDB-lite"/>
    </source>
</evidence>
<accession>A0AAX4HBS0</accession>
<feature type="compositionally biased region" description="Polar residues" evidence="1">
    <location>
        <begin position="480"/>
        <end position="527"/>
    </location>
</feature>
<gene>
    <name evidence="2" type="ORF">PUMCH_003255</name>
</gene>
<dbReference type="RefSeq" id="XP_062878300.1">
    <property type="nucleotide sequence ID" value="XM_063022230.1"/>
</dbReference>
<feature type="compositionally biased region" description="Polar residues" evidence="1">
    <location>
        <begin position="453"/>
        <end position="472"/>
    </location>
</feature>
<sequence>MDELLKDEYEQNLKDIISVDPEVPAGPKEYPNECLSRILLDNYPQLLKLTTLYFNLSLSSLVTRFMVNLVYKLECWEVYHLLQAMPTLEYFLQLIGFDIITTPFGHIVKPPENFLGFNLRQGLQYTFPFPFYNYSYHSTRPEARLEKYRKVSIEPYVDIRLNKSSGKKRARNKIQRFSSAVAERVLEGGFFLNNPKINMKKPKDIQLDAHYTLRILTPSEIDFAYFRYFPKDDDEIDVDSLDDDEDFESPKNYFSDDEARMESMLTKRYKFVSSRFTNYLNGKKPIKTRKTPTTQARAKKSESTVQKASRKSSQSRSNTTAASKPLEKSTKFNTESTLGETQQYPYPVFNTLLTSNAVVNRPEASKSKASTTNYNITSPHNNARLRTSVSTGSSSIQGKPSIESNTASSSKHTAPTSIRKESISTRMQIDPRSDTAMVGREVPQLPSQPIPQRKTSSVSKGKPPTKSQTDASNRGPPAWTPTNTIATPSQSIGHSRSASQYSMTPGYQNQTPIRQSDSSDQTPQTGQPVAQIVTLPTYGMPPYNPYSNWLAPQMSGDKSADQKALDQQALLMSYQKYGYPDQYNPYVSGYPATYGASMYQRPDQMYYTTGASNMGYNPQGAQNAYTQLYPYMSPMYQPQYHQQQMPTSSINEMSQGRKRKSLAADTLSSKKVSNKDKSAPKKP</sequence>
<dbReference type="EMBL" id="CP138897">
    <property type="protein sequence ID" value="WPK25918.1"/>
    <property type="molecule type" value="Genomic_DNA"/>
</dbReference>
<dbReference type="KEGG" id="asau:88174319"/>
<name>A0AAX4HBS0_9ASCO</name>
<feature type="compositionally biased region" description="Basic and acidic residues" evidence="1">
    <location>
        <begin position="418"/>
        <end position="433"/>
    </location>
</feature>
<keyword evidence="3" id="KW-1185">Reference proteome</keyword>
<dbReference type="Proteomes" id="UP001338582">
    <property type="component" value="Chromosome 4"/>
</dbReference>
<feature type="compositionally biased region" description="Basic and acidic residues" evidence="1">
    <location>
        <begin position="673"/>
        <end position="683"/>
    </location>
</feature>
<evidence type="ECO:0000313" key="2">
    <source>
        <dbReference type="EMBL" id="WPK25918.1"/>
    </source>
</evidence>
<feature type="compositionally biased region" description="Polar residues" evidence="1">
    <location>
        <begin position="367"/>
        <end position="416"/>
    </location>
</feature>
<feature type="region of interest" description="Disordered" evidence="1">
    <location>
        <begin position="640"/>
        <end position="683"/>
    </location>
</feature>
<feature type="region of interest" description="Disordered" evidence="1">
    <location>
        <begin position="282"/>
        <end position="339"/>
    </location>
</feature>
<dbReference type="AlphaFoldDB" id="A0AAX4HBS0"/>
<proteinExistence type="predicted"/>
<organism evidence="2 3">
    <name type="scientific">Australozyma saopauloensis</name>
    <dbReference type="NCBI Taxonomy" id="291208"/>
    <lineage>
        <taxon>Eukaryota</taxon>
        <taxon>Fungi</taxon>
        <taxon>Dikarya</taxon>
        <taxon>Ascomycota</taxon>
        <taxon>Saccharomycotina</taxon>
        <taxon>Pichiomycetes</taxon>
        <taxon>Metschnikowiaceae</taxon>
        <taxon>Australozyma</taxon>
    </lineage>
</organism>
<dbReference type="GeneID" id="88174319"/>
<evidence type="ECO:0000313" key="3">
    <source>
        <dbReference type="Proteomes" id="UP001338582"/>
    </source>
</evidence>
<reference evidence="2 3" key="1">
    <citation type="submission" date="2023-10" db="EMBL/GenBank/DDBJ databases">
        <title>Draft Genome Sequence of Candida saopaulonensis from a very Premature Infant with Sepsis.</title>
        <authorList>
            <person name="Ning Y."/>
            <person name="Dai R."/>
            <person name="Xiao M."/>
            <person name="Xu Y."/>
            <person name="Yan Q."/>
            <person name="Zhang L."/>
        </authorList>
    </citation>
    <scope>NUCLEOTIDE SEQUENCE [LARGE SCALE GENOMIC DNA]</scope>
    <source>
        <strain evidence="2 3">19XY460</strain>
    </source>
</reference>
<feature type="region of interest" description="Disordered" evidence="1">
    <location>
        <begin position="363"/>
        <end position="527"/>
    </location>
</feature>
<protein>
    <submittedName>
        <fullName evidence="2">Uncharacterized protein</fullName>
    </submittedName>
</protein>